<protein>
    <submittedName>
        <fullName evidence="1">Uncharacterized protein</fullName>
    </submittedName>
</protein>
<comment type="caution">
    <text evidence="1">The sequence shown here is derived from an EMBL/GenBank/DDBJ whole genome shotgun (WGS) entry which is preliminary data.</text>
</comment>
<keyword evidence="2" id="KW-1185">Reference proteome</keyword>
<organism evidence="1 2">
    <name type="scientific">Psilocybe cyanescens</name>
    <dbReference type="NCBI Taxonomy" id="93625"/>
    <lineage>
        <taxon>Eukaryota</taxon>
        <taxon>Fungi</taxon>
        <taxon>Dikarya</taxon>
        <taxon>Basidiomycota</taxon>
        <taxon>Agaricomycotina</taxon>
        <taxon>Agaricomycetes</taxon>
        <taxon>Agaricomycetidae</taxon>
        <taxon>Agaricales</taxon>
        <taxon>Agaricineae</taxon>
        <taxon>Strophariaceae</taxon>
        <taxon>Psilocybe</taxon>
    </lineage>
</organism>
<dbReference type="InParanoid" id="A0A409XV60"/>
<gene>
    <name evidence="1" type="ORF">CVT25_011528</name>
</gene>
<evidence type="ECO:0000313" key="1">
    <source>
        <dbReference type="EMBL" id="PPQ94581.1"/>
    </source>
</evidence>
<dbReference type="EMBL" id="NHYD01000295">
    <property type="protein sequence ID" value="PPQ94581.1"/>
    <property type="molecule type" value="Genomic_DNA"/>
</dbReference>
<dbReference type="Proteomes" id="UP000283269">
    <property type="component" value="Unassembled WGS sequence"/>
</dbReference>
<name>A0A409XV60_PSICY</name>
<sequence>MSDAAIVQLTFSSNAPEPNFLHILEHIEPIRAAATIRAWNGVSIVQDSGDYDDDQRTEVVGLSCVNWRLCLIKRRQQQLEI</sequence>
<dbReference type="AlphaFoldDB" id="A0A409XV60"/>
<reference evidence="1 2" key="1">
    <citation type="journal article" date="2018" name="Evol. Lett.">
        <title>Horizontal gene cluster transfer increased hallucinogenic mushroom diversity.</title>
        <authorList>
            <person name="Reynolds H.T."/>
            <person name="Vijayakumar V."/>
            <person name="Gluck-Thaler E."/>
            <person name="Korotkin H.B."/>
            <person name="Matheny P.B."/>
            <person name="Slot J.C."/>
        </authorList>
    </citation>
    <scope>NUCLEOTIDE SEQUENCE [LARGE SCALE GENOMIC DNA]</scope>
    <source>
        <strain evidence="1 2">2631</strain>
    </source>
</reference>
<accession>A0A409XV60</accession>
<evidence type="ECO:0000313" key="2">
    <source>
        <dbReference type="Proteomes" id="UP000283269"/>
    </source>
</evidence>
<proteinExistence type="predicted"/>